<organism evidence="1 2">
    <name type="scientific">Mycolicibacterium duvalii</name>
    <dbReference type="NCBI Taxonomy" id="39688"/>
    <lineage>
        <taxon>Bacteria</taxon>
        <taxon>Bacillati</taxon>
        <taxon>Actinomycetota</taxon>
        <taxon>Actinomycetes</taxon>
        <taxon>Mycobacteriales</taxon>
        <taxon>Mycobacteriaceae</taxon>
        <taxon>Mycolicibacterium</taxon>
    </lineage>
</organism>
<evidence type="ECO:0000313" key="1">
    <source>
        <dbReference type="EMBL" id="BBX17246.1"/>
    </source>
</evidence>
<dbReference type="KEGG" id="mdu:MDUV_21060"/>
<name>A0A7I7JZE4_9MYCO</name>
<protein>
    <submittedName>
        <fullName evidence="1">Uncharacterized protein</fullName>
    </submittedName>
</protein>
<dbReference type="Proteomes" id="UP000467006">
    <property type="component" value="Chromosome"/>
</dbReference>
<reference evidence="1 2" key="1">
    <citation type="journal article" date="2019" name="Emerg. Microbes Infect.">
        <title>Comprehensive subspecies identification of 175 nontuberculous mycobacteria species based on 7547 genomic profiles.</title>
        <authorList>
            <person name="Matsumoto Y."/>
            <person name="Kinjo T."/>
            <person name="Motooka D."/>
            <person name="Nabeya D."/>
            <person name="Jung N."/>
            <person name="Uechi K."/>
            <person name="Horii T."/>
            <person name="Iida T."/>
            <person name="Fujita J."/>
            <person name="Nakamura S."/>
        </authorList>
    </citation>
    <scope>NUCLEOTIDE SEQUENCE [LARGE SCALE GENOMIC DNA]</scope>
    <source>
        <strain evidence="1 2">JCM 6396</strain>
    </source>
</reference>
<sequence>MTRGLGPVRRAWLEFVGPETTPVGTATTLTLAGLGGVAAVRRARARRLTASRTALLVVAAVDLWGGAWANNTAACARWYERPGQSDADHLRFAVVHVHPLVLAWVDGASRRGWVHSGLRYGYLLGATAVIRRLRAHRRPLGWVLTAAGIALDAALEPYPSARWFGPVFYLKLLAGHAAAARWPDDVLAGAPRDVG</sequence>
<dbReference type="RefSeq" id="WP_098002038.1">
    <property type="nucleotide sequence ID" value="NZ_AP022563.1"/>
</dbReference>
<accession>A0A7I7JZE4</accession>
<proteinExistence type="predicted"/>
<dbReference type="OrthoDB" id="1550909at2"/>
<dbReference type="EMBL" id="AP022563">
    <property type="protein sequence ID" value="BBX17246.1"/>
    <property type="molecule type" value="Genomic_DNA"/>
</dbReference>
<evidence type="ECO:0000313" key="2">
    <source>
        <dbReference type="Proteomes" id="UP000467006"/>
    </source>
</evidence>
<keyword evidence="2" id="KW-1185">Reference proteome</keyword>
<gene>
    <name evidence="1" type="ORF">MDUV_21060</name>
</gene>
<dbReference type="AlphaFoldDB" id="A0A7I7JZE4"/>